<keyword evidence="2" id="KW-1185">Reference proteome</keyword>
<organism evidence="1 2">
    <name type="scientific">Cichorium intybus</name>
    <name type="common">Chicory</name>
    <dbReference type="NCBI Taxonomy" id="13427"/>
    <lineage>
        <taxon>Eukaryota</taxon>
        <taxon>Viridiplantae</taxon>
        <taxon>Streptophyta</taxon>
        <taxon>Embryophyta</taxon>
        <taxon>Tracheophyta</taxon>
        <taxon>Spermatophyta</taxon>
        <taxon>Magnoliopsida</taxon>
        <taxon>eudicotyledons</taxon>
        <taxon>Gunneridae</taxon>
        <taxon>Pentapetalae</taxon>
        <taxon>asterids</taxon>
        <taxon>campanulids</taxon>
        <taxon>Asterales</taxon>
        <taxon>Asteraceae</taxon>
        <taxon>Cichorioideae</taxon>
        <taxon>Cichorieae</taxon>
        <taxon>Cichoriinae</taxon>
        <taxon>Cichorium</taxon>
    </lineage>
</organism>
<evidence type="ECO:0000313" key="1">
    <source>
        <dbReference type="EMBL" id="KAI3708578.1"/>
    </source>
</evidence>
<dbReference type="EMBL" id="CM042015">
    <property type="protein sequence ID" value="KAI3708578.1"/>
    <property type="molecule type" value="Genomic_DNA"/>
</dbReference>
<evidence type="ECO:0000313" key="2">
    <source>
        <dbReference type="Proteomes" id="UP001055811"/>
    </source>
</evidence>
<reference evidence="2" key="1">
    <citation type="journal article" date="2022" name="Mol. Ecol. Resour.">
        <title>The genomes of chicory, endive, great burdock and yacon provide insights into Asteraceae palaeo-polyploidization history and plant inulin production.</title>
        <authorList>
            <person name="Fan W."/>
            <person name="Wang S."/>
            <person name="Wang H."/>
            <person name="Wang A."/>
            <person name="Jiang F."/>
            <person name="Liu H."/>
            <person name="Zhao H."/>
            <person name="Xu D."/>
            <person name="Zhang Y."/>
        </authorList>
    </citation>
    <scope>NUCLEOTIDE SEQUENCE [LARGE SCALE GENOMIC DNA]</scope>
    <source>
        <strain evidence="2">cv. Punajuju</strain>
    </source>
</reference>
<sequence>MELPVTAINISRKLSSPLLCPKRSFDGSKMNRMFGKAPINRLLRSLVKLPLIVHDYLFLNSEDDKEKAMFPEDNLLRK</sequence>
<protein>
    <submittedName>
        <fullName evidence="1">Uncharacterized protein</fullName>
    </submittedName>
</protein>
<proteinExistence type="predicted"/>
<gene>
    <name evidence="1" type="ORF">L2E82_37842</name>
</gene>
<comment type="caution">
    <text evidence="1">The sequence shown here is derived from an EMBL/GenBank/DDBJ whole genome shotgun (WGS) entry which is preliminary data.</text>
</comment>
<dbReference type="Proteomes" id="UP001055811">
    <property type="component" value="Linkage Group LG07"/>
</dbReference>
<reference evidence="1 2" key="2">
    <citation type="journal article" date="2022" name="Mol. Ecol. Resour.">
        <title>The genomes of chicory, endive, great burdock and yacon provide insights into Asteraceae paleo-polyploidization history and plant inulin production.</title>
        <authorList>
            <person name="Fan W."/>
            <person name="Wang S."/>
            <person name="Wang H."/>
            <person name="Wang A."/>
            <person name="Jiang F."/>
            <person name="Liu H."/>
            <person name="Zhao H."/>
            <person name="Xu D."/>
            <person name="Zhang Y."/>
        </authorList>
    </citation>
    <scope>NUCLEOTIDE SEQUENCE [LARGE SCALE GENOMIC DNA]</scope>
    <source>
        <strain evidence="2">cv. Punajuju</strain>
        <tissue evidence="1">Leaves</tissue>
    </source>
</reference>
<accession>A0ACB9AFT8</accession>
<name>A0ACB9AFT8_CICIN</name>